<dbReference type="Proteomes" id="UP001732700">
    <property type="component" value="Chromosome 2A"/>
</dbReference>
<dbReference type="EnsemblPlants" id="AVESA.00010b.r2.2AG0253230.1">
    <property type="protein sequence ID" value="AVESA.00010b.r2.2AG0253230.1.CDS"/>
    <property type="gene ID" value="AVESA.00010b.r2.2AG0253230"/>
</dbReference>
<sequence>MFARKHTYLYINRSYMNPFRTPILLSLLLLVCFTSHAQCLIMEDTENENKVNLPYGLCAHRKTSSGELIYCCLVVYHCYWTADKCKTYCERSARDTTTDTTRALPSFPLI</sequence>
<evidence type="ECO:0000313" key="2">
    <source>
        <dbReference type="Proteomes" id="UP001732700"/>
    </source>
</evidence>
<reference evidence="1" key="2">
    <citation type="submission" date="2025-09" db="UniProtKB">
        <authorList>
            <consortium name="EnsemblPlants"/>
        </authorList>
    </citation>
    <scope>IDENTIFICATION</scope>
</reference>
<accession>A0ACD5UHL7</accession>
<keyword evidence="2" id="KW-1185">Reference proteome</keyword>
<reference evidence="1" key="1">
    <citation type="submission" date="2021-05" db="EMBL/GenBank/DDBJ databases">
        <authorList>
            <person name="Scholz U."/>
            <person name="Mascher M."/>
            <person name="Fiebig A."/>
        </authorList>
    </citation>
    <scope>NUCLEOTIDE SEQUENCE [LARGE SCALE GENOMIC DNA]</scope>
</reference>
<protein>
    <submittedName>
        <fullName evidence="1">Uncharacterized protein</fullName>
    </submittedName>
</protein>
<evidence type="ECO:0000313" key="1">
    <source>
        <dbReference type="EnsemblPlants" id="AVESA.00010b.r2.2AG0253230.1.CDS"/>
    </source>
</evidence>
<organism evidence="1 2">
    <name type="scientific">Avena sativa</name>
    <name type="common">Oat</name>
    <dbReference type="NCBI Taxonomy" id="4498"/>
    <lineage>
        <taxon>Eukaryota</taxon>
        <taxon>Viridiplantae</taxon>
        <taxon>Streptophyta</taxon>
        <taxon>Embryophyta</taxon>
        <taxon>Tracheophyta</taxon>
        <taxon>Spermatophyta</taxon>
        <taxon>Magnoliopsida</taxon>
        <taxon>Liliopsida</taxon>
        <taxon>Poales</taxon>
        <taxon>Poaceae</taxon>
        <taxon>BOP clade</taxon>
        <taxon>Pooideae</taxon>
        <taxon>Poodae</taxon>
        <taxon>Poeae</taxon>
        <taxon>Poeae Chloroplast Group 1 (Aveneae type)</taxon>
        <taxon>Aveninae</taxon>
        <taxon>Avena</taxon>
    </lineage>
</organism>
<name>A0ACD5UHL7_AVESA</name>
<proteinExistence type="predicted"/>